<gene>
    <name evidence="1" type="ORF">ACFPCY_20920</name>
</gene>
<dbReference type="Gene3D" id="3.40.50.720">
    <property type="entry name" value="NAD(P)-binding Rossmann-like Domain"/>
    <property type="match status" value="1"/>
</dbReference>
<accession>A0ABV9U058</accession>
<dbReference type="PIRSF" id="PIRSF001439">
    <property type="entry name" value="CryM"/>
    <property type="match status" value="1"/>
</dbReference>
<name>A0ABV9U058_9ACTN</name>
<dbReference type="InterPro" id="IPR036291">
    <property type="entry name" value="NAD(P)-bd_dom_sf"/>
</dbReference>
<dbReference type="Gene3D" id="3.30.1780.10">
    <property type="entry name" value="ornithine cyclodeaminase, domain 1"/>
    <property type="match status" value="1"/>
</dbReference>
<dbReference type="PANTHER" id="PTHR13812:SF19">
    <property type="entry name" value="KETIMINE REDUCTASE MU-CRYSTALLIN"/>
    <property type="match status" value="1"/>
</dbReference>
<protein>
    <recommendedName>
        <fullName evidence="3">Ornithine cyclodeaminase</fullName>
    </recommendedName>
</protein>
<dbReference type="EMBL" id="JBHSIT010000006">
    <property type="protein sequence ID" value="MFC4909796.1"/>
    <property type="molecule type" value="Genomic_DNA"/>
</dbReference>
<dbReference type="InterPro" id="IPR003462">
    <property type="entry name" value="ODC_Mu_crystall"/>
</dbReference>
<reference evidence="2" key="1">
    <citation type="journal article" date="2019" name="Int. J. Syst. Evol. Microbiol.">
        <title>The Global Catalogue of Microorganisms (GCM) 10K type strain sequencing project: providing services to taxonomists for standard genome sequencing and annotation.</title>
        <authorList>
            <consortium name="The Broad Institute Genomics Platform"/>
            <consortium name="The Broad Institute Genome Sequencing Center for Infectious Disease"/>
            <person name="Wu L."/>
            <person name="Ma J."/>
        </authorList>
    </citation>
    <scope>NUCLEOTIDE SEQUENCE [LARGE SCALE GENOMIC DNA]</scope>
    <source>
        <strain evidence="2">KLKA75</strain>
    </source>
</reference>
<evidence type="ECO:0008006" key="3">
    <source>
        <dbReference type="Google" id="ProtNLM"/>
    </source>
</evidence>
<dbReference type="Pfam" id="PF02423">
    <property type="entry name" value="OCD_Mu_crystall"/>
    <property type="match status" value="1"/>
</dbReference>
<evidence type="ECO:0000313" key="2">
    <source>
        <dbReference type="Proteomes" id="UP001595872"/>
    </source>
</evidence>
<proteinExistence type="predicted"/>
<dbReference type="InterPro" id="IPR023401">
    <property type="entry name" value="ODC_N"/>
</dbReference>
<sequence length="317" mass="32352">MSEPARPVPAVLTEDRVRELLPLPAAIEATREALIAQAAGRVTQPGPWHLEIPEARGEVHIKGAYVHGTGYYAAKLATGFYGNTAKGLPVSSGLSVVADAATGFPVVIALDGGYLTDARTAAAGALATDALARPDAEVVALIGPGIIGELTLAALPVLRRPSELRIYGPTGSRARAAAERLAASHGWTATVAPDARRAVEGAHIVITATPTRAPHLDGAWLAPGAHVTALGADMAGKRELLHSVLERADVIAADDVTQSRAVGELQYAPDLPAVALGDVLASRVPGRTDPAQITVADLTGLGAEDAAVAARIAAAVL</sequence>
<evidence type="ECO:0000313" key="1">
    <source>
        <dbReference type="EMBL" id="MFC4909796.1"/>
    </source>
</evidence>
<keyword evidence="2" id="KW-1185">Reference proteome</keyword>
<dbReference type="Proteomes" id="UP001595872">
    <property type="component" value="Unassembled WGS sequence"/>
</dbReference>
<dbReference type="PANTHER" id="PTHR13812">
    <property type="entry name" value="KETIMINE REDUCTASE MU-CRYSTALLIN"/>
    <property type="match status" value="1"/>
</dbReference>
<comment type="caution">
    <text evidence="1">The sequence shown here is derived from an EMBL/GenBank/DDBJ whole genome shotgun (WGS) entry which is preliminary data.</text>
</comment>
<dbReference type="RefSeq" id="WP_378257597.1">
    <property type="nucleotide sequence ID" value="NZ_JBHSIT010000006.1"/>
</dbReference>
<organism evidence="1 2">
    <name type="scientific">Actinomadura gamaensis</name>
    <dbReference type="NCBI Taxonomy" id="1763541"/>
    <lineage>
        <taxon>Bacteria</taxon>
        <taxon>Bacillati</taxon>
        <taxon>Actinomycetota</taxon>
        <taxon>Actinomycetes</taxon>
        <taxon>Streptosporangiales</taxon>
        <taxon>Thermomonosporaceae</taxon>
        <taxon>Actinomadura</taxon>
    </lineage>
</organism>
<dbReference type="SUPFAM" id="SSF51735">
    <property type="entry name" value="NAD(P)-binding Rossmann-fold domains"/>
    <property type="match status" value="1"/>
</dbReference>